<proteinExistence type="predicted"/>
<dbReference type="WBParaSite" id="ES5_v2.g12172.t1">
    <property type="protein sequence ID" value="ES5_v2.g12172.t1"/>
    <property type="gene ID" value="ES5_v2.g12172"/>
</dbReference>
<evidence type="ECO:0000313" key="1">
    <source>
        <dbReference type="Proteomes" id="UP000887579"/>
    </source>
</evidence>
<sequence>MSEIFYVNRRKYLSNERPITYSIHCKDVQRRLQNVFSSRQFYQNKYNFKSLKHCMWILFGFALIGMIFDGHIYVMNAAFGPYHFKTLPEFNLHVQNFQRGTLSWLFRVDYIQVEVGENNIHNPVNKKEEIRRFSNQFSRDRHISTYKKLKEPKIFINLPSRDTIQFSSKFPFDFSKFSKETLNCIINILSTKSDSDSSNVLKISEVEYINDQYAKNIKFFNKVVITKCGILIGYLYSPRYEAAFVKDERYYFYPSDIALDLTKPYFPIYHLYFTFLLCSLALLPLFLQNPHISPYYLYKFAEFRIKILEKYGFWAAPPLEINVNLKVFLKKLNLCGSYDVQLLQLDELIQQSKTKHSRMTIIPANGQNCVVFVAEDLYDSKTIPFVIFLVTEIEMIIFDGIILQVNDKKFIFDWSLIMEENIEAENTEEEERLIAVKETFAEWSHETLMKIDEKYKEQYEELIFEWNITIADLFDEPNWLLLPLINEERNRWHYKYNRLAPSLNMFNHRNSLRAVACFRFLEESNENLFGEEMQQDECVICFEKFELGGKVHPWPCASQVPHIFHFQCMLEWLRRSNNCPFCQQPAIFNI</sequence>
<protein>
    <submittedName>
        <fullName evidence="2">RING-type domain-containing protein</fullName>
    </submittedName>
</protein>
<name>A0AC34F5E1_9BILA</name>
<reference evidence="2" key="1">
    <citation type="submission" date="2022-11" db="UniProtKB">
        <authorList>
            <consortium name="WormBaseParasite"/>
        </authorList>
    </citation>
    <scope>IDENTIFICATION</scope>
</reference>
<dbReference type="Proteomes" id="UP000887579">
    <property type="component" value="Unplaced"/>
</dbReference>
<organism evidence="1 2">
    <name type="scientific">Panagrolaimus sp. ES5</name>
    <dbReference type="NCBI Taxonomy" id="591445"/>
    <lineage>
        <taxon>Eukaryota</taxon>
        <taxon>Metazoa</taxon>
        <taxon>Ecdysozoa</taxon>
        <taxon>Nematoda</taxon>
        <taxon>Chromadorea</taxon>
        <taxon>Rhabditida</taxon>
        <taxon>Tylenchina</taxon>
        <taxon>Panagrolaimomorpha</taxon>
        <taxon>Panagrolaimoidea</taxon>
        <taxon>Panagrolaimidae</taxon>
        <taxon>Panagrolaimus</taxon>
    </lineage>
</organism>
<accession>A0AC34F5E1</accession>
<evidence type="ECO:0000313" key="2">
    <source>
        <dbReference type="WBParaSite" id="ES5_v2.g12172.t1"/>
    </source>
</evidence>